<keyword evidence="2 4" id="KW-0238">DNA-binding</keyword>
<dbReference type="Pfam" id="PF00440">
    <property type="entry name" value="TetR_N"/>
    <property type="match status" value="1"/>
</dbReference>
<evidence type="ECO:0000256" key="2">
    <source>
        <dbReference type="ARBA" id="ARBA00023125"/>
    </source>
</evidence>
<feature type="region of interest" description="Disordered" evidence="5">
    <location>
        <begin position="165"/>
        <end position="190"/>
    </location>
</feature>
<feature type="domain" description="HTH tetR-type" evidence="6">
    <location>
        <begin position="27"/>
        <end position="87"/>
    </location>
</feature>
<evidence type="ECO:0000256" key="3">
    <source>
        <dbReference type="ARBA" id="ARBA00023163"/>
    </source>
</evidence>
<evidence type="ECO:0000313" key="7">
    <source>
        <dbReference type="EMBL" id="SDF15251.1"/>
    </source>
</evidence>
<reference evidence="7 8" key="1">
    <citation type="submission" date="2016-10" db="EMBL/GenBank/DDBJ databases">
        <authorList>
            <person name="de Groot N.N."/>
        </authorList>
    </citation>
    <scope>NUCLEOTIDE SEQUENCE [LARGE SCALE GENOMIC DNA]</scope>
    <source>
        <strain evidence="7 8">CGMCC 4.1859</strain>
    </source>
</reference>
<dbReference type="OrthoDB" id="155497at2"/>
<dbReference type="PROSITE" id="PS50977">
    <property type="entry name" value="HTH_TETR_2"/>
    <property type="match status" value="1"/>
</dbReference>
<dbReference type="Gene3D" id="1.10.357.10">
    <property type="entry name" value="Tetracycline Repressor, domain 2"/>
    <property type="match status" value="1"/>
</dbReference>
<dbReference type="PANTHER" id="PTHR30055">
    <property type="entry name" value="HTH-TYPE TRANSCRIPTIONAL REGULATOR RUTR"/>
    <property type="match status" value="1"/>
</dbReference>
<keyword evidence="1" id="KW-0805">Transcription regulation</keyword>
<name>A0A1G7IRE9_9ACTN</name>
<feature type="compositionally biased region" description="Low complexity" evidence="5">
    <location>
        <begin position="249"/>
        <end position="268"/>
    </location>
</feature>
<dbReference type="GO" id="GO:0000976">
    <property type="term" value="F:transcription cis-regulatory region binding"/>
    <property type="evidence" value="ECO:0007669"/>
    <property type="project" value="TreeGrafter"/>
</dbReference>
<dbReference type="InterPro" id="IPR009057">
    <property type="entry name" value="Homeodomain-like_sf"/>
</dbReference>
<evidence type="ECO:0000256" key="4">
    <source>
        <dbReference type="PROSITE-ProRule" id="PRU00335"/>
    </source>
</evidence>
<dbReference type="InterPro" id="IPR001647">
    <property type="entry name" value="HTH_TetR"/>
</dbReference>
<evidence type="ECO:0000313" key="8">
    <source>
        <dbReference type="Proteomes" id="UP000198614"/>
    </source>
</evidence>
<feature type="DNA-binding region" description="H-T-H motif" evidence="4">
    <location>
        <begin position="50"/>
        <end position="69"/>
    </location>
</feature>
<feature type="compositionally biased region" description="Basic and acidic residues" evidence="5">
    <location>
        <begin position="165"/>
        <end position="178"/>
    </location>
</feature>
<dbReference type="PRINTS" id="PR00455">
    <property type="entry name" value="HTHTETR"/>
</dbReference>
<evidence type="ECO:0000256" key="5">
    <source>
        <dbReference type="SAM" id="MobiDB-lite"/>
    </source>
</evidence>
<dbReference type="SUPFAM" id="SSF46689">
    <property type="entry name" value="Homeodomain-like"/>
    <property type="match status" value="1"/>
</dbReference>
<dbReference type="AlphaFoldDB" id="A0A1G7IRE9"/>
<sequence>MTTVDWSAWRRQEPAPGAEGLRERKKRLLRQRLSDTATEMFLERGFDAVRVSEIARACDVSEKTVFNHFPTKESLILDRGEATSAALRAGLAETDRSPVEATLEILAEELRTLTSWLAAQDDPRDAAARIGRFGALTRSTPSLRAYHLDMTERLVAVAAEALARRGEGARTEDGDDRPGGPPPGPAGGPEVQIAAIALVGLWSVQYRSLARHLAEGTCAPDRLHEAVSADVRRAAALLARGIDTGIDTSVAGGTDTGTTSGSETGLATPAGTGRTSRRTPVHPTVQNMPR</sequence>
<evidence type="ECO:0000256" key="1">
    <source>
        <dbReference type="ARBA" id="ARBA00023015"/>
    </source>
</evidence>
<evidence type="ECO:0000259" key="6">
    <source>
        <dbReference type="PROSITE" id="PS50977"/>
    </source>
</evidence>
<protein>
    <submittedName>
        <fullName evidence="7">Transcriptional regulator, TetR family</fullName>
    </submittedName>
</protein>
<keyword evidence="3" id="KW-0804">Transcription</keyword>
<feature type="region of interest" description="Disordered" evidence="5">
    <location>
        <begin position="249"/>
        <end position="290"/>
    </location>
</feature>
<proteinExistence type="predicted"/>
<organism evidence="7 8">
    <name type="scientific">Streptomyces griseoaurantiacus</name>
    <dbReference type="NCBI Taxonomy" id="68213"/>
    <lineage>
        <taxon>Bacteria</taxon>
        <taxon>Bacillati</taxon>
        <taxon>Actinomycetota</taxon>
        <taxon>Actinomycetes</taxon>
        <taxon>Kitasatosporales</taxon>
        <taxon>Streptomycetaceae</taxon>
        <taxon>Streptomyces</taxon>
        <taxon>Streptomyces aurantiacus group</taxon>
    </lineage>
</organism>
<dbReference type="InterPro" id="IPR050109">
    <property type="entry name" value="HTH-type_TetR-like_transc_reg"/>
</dbReference>
<dbReference type="PANTHER" id="PTHR30055:SF234">
    <property type="entry name" value="HTH-TYPE TRANSCRIPTIONAL REGULATOR BETI"/>
    <property type="match status" value="1"/>
</dbReference>
<dbReference type="EMBL" id="FNAX01000006">
    <property type="protein sequence ID" value="SDF15251.1"/>
    <property type="molecule type" value="Genomic_DNA"/>
</dbReference>
<dbReference type="Proteomes" id="UP000198614">
    <property type="component" value="Unassembled WGS sequence"/>
</dbReference>
<dbReference type="GO" id="GO:0003700">
    <property type="term" value="F:DNA-binding transcription factor activity"/>
    <property type="evidence" value="ECO:0007669"/>
    <property type="project" value="TreeGrafter"/>
</dbReference>
<gene>
    <name evidence="7" type="ORF">SAMN05216260_106141</name>
</gene>
<accession>A0A1G7IRE9</accession>